<organism evidence="2 3">
    <name type="scientific">Adiantum capillus-veneris</name>
    <name type="common">Maidenhair fern</name>
    <dbReference type="NCBI Taxonomy" id="13818"/>
    <lineage>
        <taxon>Eukaryota</taxon>
        <taxon>Viridiplantae</taxon>
        <taxon>Streptophyta</taxon>
        <taxon>Embryophyta</taxon>
        <taxon>Tracheophyta</taxon>
        <taxon>Polypodiopsida</taxon>
        <taxon>Polypodiidae</taxon>
        <taxon>Polypodiales</taxon>
        <taxon>Pteridineae</taxon>
        <taxon>Pteridaceae</taxon>
        <taxon>Vittarioideae</taxon>
        <taxon>Adiantum</taxon>
    </lineage>
</organism>
<reference evidence="2" key="1">
    <citation type="submission" date="2021-01" db="EMBL/GenBank/DDBJ databases">
        <title>Adiantum capillus-veneris genome.</title>
        <authorList>
            <person name="Fang Y."/>
            <person name="Liao Q."/>
        </authorList>
    </citation>
    <scope>NUCLEOTIDE SEQUENCE</scope>
    <source>
        <strain evidence="2">H3</strain>
        <tissue evidence="2">Leaf</tissue>
    </source>
</reference>
<keyword evidence="3" id="KW-1185">Reference proteome</keyword>
<dbReference type="AlphaFoldDB" id="A0A9D4ZIR4"/>
<evidence type="ECO:0000256" key="1">
    <source>
        <dbReference type="SAM" id="Phobius"/>
    </source>
</evidence>
<gene>
    <name evidence="2" type="ORF">GOP47_0010432</name>
</gene>
<feature type="transmembrane region" description="Helical" evidence="1">
    <location>
        <begin position="43"/>
        <end position="60"/>
    </location>
</feature>
<keyword evidence="1" id="KW-0472">Membrane</keyword>
<name>A0A9D4ZIR4_ADICA</name>
<accession>A0A9D4ZIR4</accession>
<dbReference type="EMBL" id="JABFUD020000010">
    <property type="protein sequence ID" value="KAI5074471.1"/>
    <property type="molecule type" value="Genomic_DNA"/>
</dbReference>
<dbReference type="Proteomes" id="UP000886520">
    <property type="component" value="Chromosome 10"/>
</dbReference>
<protein>
    <submittedName>
        <fullName evidence="2">Uncharacterized protein</fullName>
    </submittedName>
</protein>
<sequence>MVDWGRTLVLCCSVSRGCGALFARPLRRSEAGLEDVVACYFVYRGPAALIIVLSVSLWWIRPFCCVSCCSVHRGSAALLGCPLRRSVTDLGRRSVLLLLLFPVLSCCIVVLFFGLWWIGPFCCAALLRCVALLCCVIPPAGLWRFSVICGLSAAFCVNFRVVRSH</sequence>
<feature type="transmembrane region" description="Helical" evidence="1">
    <location>
        <begin position="95"/>
        <end position="118"/>
    </location>
</feature>
<evidence type="ECO:0000313" key="2">
    <source>
        <dbReference type="EMBL" id="KAI5074471.1"/>
    </source>
</evidence>
<evidence type="ECO:0000313" key="3">
    <source>
        <dbReference type="Proteomes" id="UP000886520"/>
    </source>
</evidence>
<keyword evidence="1" id="KW-0812">Transmembrane</keyword>
<proteinExistence type="predicted"/>
<feature type="transmembrane region" description="Helical" evidence="1">
    <location>
        <begin position="130"/>
        <end position="157"/>
    </location>
</feature>
<keyword evidence="1" id="KW-1133">Transmembrane helix</keyword>
<comment type="caution">
    <text evidence="2">The sequence shown here is derived from an EMBL/GenBank/DDBJ whole genome shotgun (WGS) entry which is preliminary data.</text>
</comment>